<dbReference type="RefSeq" id="WP_147778490.1">
    <property type="nucleotide sequence ID" value="NZ_SAYD01000018.1"/>
</dbReference>
<reference evidence="1 2" key="1">
    <citation type="journal article" date="1992" name="Lakartidningen">
        <title>[Penicillin V and not amoxicillin is the first choice preparation in acute otitis].</title>
        <authorList>
            <person name="Kamme C."/>
            <person name="Lundgren K."/>
            <person name="Prellner K."/>
        </authorList>
    </citation>
    <scope>NUCLEOTIDE SEQUENCE [LARGE SCALE GENOMIC DNA]</scope>
    <source>
        <strain evidence="1 2">PC3997IV</strain>
    </source>
</reference>
<dbReference type="EMBL" id="SAYD01000018">
    <property type="protein sequence ID" value="TXJ38978.1"/>
    <property type="molecule type" value="Genomic_DNA"/>
</dbReference>
<name>A0A5C8ENL0_9SPIR</name>
<proteinExistence type="predicted"/>
<organism evidence="1 2">
    <name type="scientific">Brachyspira aalborgi</name>
    <dbReference type="NCBI Taxonomy" id="29522"/>
    <lineage>
        <taxon>Bacteria</taxon>
        <taxon>Pseudomonadati</taxon>
        <taxon>Spirochaetota</taxon>
        <taxon>Spirochaetia</taxon>
        <taxon>Brachyspirales</taxon>
        <taxon>Brachyspiraceae</taxon>
        <taxon>Brachyspira</taxon>
    </lineage>
</organism>
<dbReference type="AlphaFoldDB" id="A0A5C8ENL0"/>
<gene>
    <name evidence="1" type="ORF">EPJ81_07600</name>
</gene>
<protein>
    <submittedName>
        <fullName evidence="1">Uncharacterized protein</fullName>
    </submittedName>
</protein>
<evidence type="ECO:0000313" key="2">
    <source>
        <dbReference type="Proteomes" id="UP000325002"/>
    </source>
</evidence>
<sequence length="196" mass="22814">MKGCFSKVVSFIIIVFILYKLVSCLLGVGLEDADEDYMTGLWIAKYVLSEEINEYEYITVYNIALCLNRYNKLGYSIFTYDSALNIPKGNMINMWKNNILKAINNSTNKNANIWKIKNKRLILNIAGKEYKRGEKIKKVDVFFIKNLLLINDYDNKFKFKGNFLKFIDKDGNKMNYKDNPIASGMEEWVLGDVDIY</sequence>
<comment type="caution">
    <text evidence="1">The sequence shown here is derived from an EMBL/GenBank/DDBJ whole genome shotgun (WGS) entry which is preliminary data.</text>
</comment>
<evidence type="ECO:0000313" key="1">
    <source>
        <dbReference type="EMBL" id="TXJ38978.1"/>
    </source>
</evidence>
<dbReference type="Proteomes" id="UP000325002">
    <property type="component" value="Unassembled WGS sequence"/>
</dbReference>
<accession>A0A5C8ENL0</accession>